<proteinExistence type="predicted"/>
<keyword evidence="1" id="KW-1133">Transmembrane helix</keyword>
<feature type="transmembrane region" description="Helical" evidence="1">
    <location>
        <begin position="116"/>
        <end position="137"/>
    </location>
</feature>
<feature type="transmembrane region" description="Helical" evidence="1">
    <location>
        <begin position="176"/>
        <end position="192"/>
    </location>
</feature>
<dbReference type="Proteomes" id="UP000251402">
    <property type="component" value="Chromosome"/>
</dbReference>
<feature type="transmembrane region" description="Helical" evidence="1">
    <location>
        <begin position="144"/>
        <end position="164"/>
    </location>
</feature>
<accession>A0A5C1I8Y0</accession>
<keyword evidence="1" id="KW-0812">Transmembrane</keyword>
<sequence>MKKYSVLIGVVISSVLMIIAISVYPGGSMYNEYSVGFDWKHNFISNLFGTRALNGAENASRIWACAGMILFPLSYAMFFINMAKKIPDRNSAYIIKYVGIANVLFTFLTVTAWHDLMLIISTSLFWTCLFIITVFILKTRLHLFKVLCLICLAIFYYSVYLWGISDWDLLPITQKINFLTSTLLILGLEYFTKKEDFAHIKSRGYKELVGNNK</sequence>
<dbReference type="AlphaFoldDB" id="A0A5C1I8Y0"/>
<organism evidence="2 3">
    <name type="scientific">Mucilaginibacter rubeus</name>
    <dbReference type="NCBI Taxonomy" id="2027860"/>
    <lineage>
        <taxon>Bacteria</taxon>
        <taxon>Pseudomonadati</taxon>
        <taxon>Bacteroidota</taxon>
        <taxon>Sphingobacteriia</taxon>
        <taxon>Sphingobacteriales</taxon>
        <taxon>Sphingobacteriaceae</taxon>
        <taxon>Mucilaginibacter</taxon>
    </lineage>
</organism>
<dbReference type="KEGG" id="mrub:DEO27_021985"/>
<evidence type="ECO:0000313" key="2">
    <source>
        <dbReference type="EMBL" id="QEM14515.1"/>
    </source>
</evidence>
<feature type="transmembrane region" description="Helical" evidence="1">
    <location>
        <begin position="92"/>
        <end position="110"/>
    </location>
</feature>
<keyword evidence="1" id="KW-0472">Membrane</keyword>
<evidence type="ECO:0008006" key="4">
    <source>
        <dbReference type="Google" id="ProtNLM"/>
    </source>
</evidence>
<dbReference type="OrthoDB" id="7067097at2"/>
<name>A0A5C1I8Y0_9SPHI</name>
<protein>
    <recommendedName>
        <fullName evidence="4">DUF998 domain-containing protein</fullName>
    </recommendedName>
</protein>
<reference evidence="2" key="1">
    <citation type="submission" date="2019-08" db="EMBL/GenBank/DDBJ databases">
        <title>Comparative genome analysis confer to the adaptation heavy metal polluted environment.</title>
        <authorList>
            <person name="Li Y."/>
        </authorList>
    </citation>
    <scope>NUCLEOTIDE SEQUENCE [LARGE SCALE GENOMIC DNA]</scope>
    <source>
        <strain evidence="2">P1</strain>
    </source>
</reference>
<gene>
    <name evidence="2" type="ORF">DEO27_021985</name>
</gene>
<evidence type="ECO:0000256" key="1">
    <source>
        <dbReference type="SAM" id="Phobius"/>
    </source>
</evidence>
<dbReference type="EMBL" id="CP043450">
    <property type="protein sequence ID" value="QEM14515.1"/>
    <property type="molecule type" value="Genomic_DNA"/>
</dbReference>
<feature type="transmembrane region" description="Helical" evidence="1">
    <location>
        <begin position="61"/>
        <end position="80"/>
    </location>
</feature>
<keyword evidence="3" id="KW-1185">Reference proteome</keyword>
<feature type="transmembrane region" description="Helical" evidence="1">
    <location>
        <begin position="7"/>
        <end position="27"/>
    </location>
</feature>
<evidence type="ECO:0000313" key="3">
    <source>
        <dbReference type="Proteomes" id="UP000251402"/>
    </source>
</evidence>